<dbReference type="PANTHER" id="PTHR31515:SF4">
    <property type="entry name" value="TRANSMEMBRANE PROTEIN"/>
    <property type="match status" value="1"/>
</dbReference>
<dbReference type="Proteomes" id="UP000467840">
    <property type="component" value="Chromosome 17"/>
</dbReference>
<dbReference type="AlphaFoldDB" id="A0A6A6M5L0"/>
<reference evidence="1 2" key="1">
    <citation type="journal article" date="2020" name="Mol. Plant">
        <title>The Chromosome-Based Rubber Tree Genome Provides New Insights into Spurge Genome Evolution and Rubber Biosynthesis.</title>
        <authorList>
            <person name="Liu J."/>
            <person name="Shi C."/>
            <person name="Shi C.C."/>
            <person name="Li W."/>
            <person name="Zhang Q.J."/>
            <person name="Zhang Y."/>
            <person name="Li K."/>
            <person name="Lu H.F."/>
            <person name="Shi C."/>
            <person name="Zhu S.T."/>
            <person name="Xiao Z.Y."/>
            <person name="Nan H."/>
            <person name="Yue Y."/>
            <person name="Zhu X.G."/>
            <person name="Wu Y."/>
            <person name="Hong X.N."/>
            <person name="Fan G.Y."/>
            <person name="Tong Y."/>
            <person name="Zhang D."/>
            <person name="Mao C.L."/>
            <person name="Liu Y.L."/>
            <person name="Hao S.J."/>
            <person name="Liu W.Q."/>
            <person name="Lv M.Q."/>
            <person name="Zhang H.B."/>
            <person name="Liu Y."/>
            <person name="Hu-Tang G.R."/>
            <person name="Wang J.P."/>
            <person name="Wang J.H."/>
            <person name="Sun Y.H."/>
            <person name="Ni S.B."/>
            <person name="Chen W.B."/>
            <person name="Zhang X.C."/>
            <person name="Jiao Y.N."/>
            <person name="Eichler E.E."/>
            <person name="Li G.H."/>
            <person name="Liu X."/>
            <person name="Gao L.Z."/>
        </authorList>
    </citation>
    <scope>NUCLEOTIDE SEQUENCE [LARGE SCALE GENOMIC DNA]</scope>
    <source>
        <strain evidence="2">cv. GT1</strain>
        <tissue evidence="1">Leaf</tissue>
    </source>
</reference>
<name>A0A6A6M5L0_HEVBR</name>
<accession>A0A6A6M5L0</accession>
<gene>
    <name evidence="1" type="ORF">GH714_042449</name>
</gene>
<protein>
    <submittedName>
        <fullName evidence="1">Uncharacterized protein</fullName>
    </submittedName>
</protein>
<dbReference type="PANTHER" id="PTHR31515">
    <property type="entry name" value="TRANSMEMBRANE PROTEIN-RELATED"/>
    <property type="match status" value="1"/>
</dbReference>
<dbReference type="EMBL" id="JAAGAX010000007">
    <property type="protein sequence ID" value="KAF2309001.1"/>
    <property type="molecule type" value="Genomic_DNA"/>
</dbReference>
<proteinExistence type="predicted"/>
<organism evidence="1 2">
    <name type="scientific">Hevea brasiliensis</name>
    <name type="common">Para rubber tree</name>
    <name type="synonym">Siphonia brasiliensis</name>
    <dbReference type="NCBI Taxonomy" id="3981"/>
    <lineage>
        <taxon>Eukaryota</taxon>
        <taxon>Viridiplantae</taxon>
        <taxon>Streptophyta</taxon>
        <taxon>Embryophyta</taxon>
        <taxon>Tracheophyta</taxon>
        <taxon>Spermatophyta</taxon>
        <taxon>Magnoliopsida</taxon>
        <taxon>eudicotyledons</taxon>
        <taxon>Gunneridae</taxon>
        <taxon>Pentapetalae</taxon>
        <taxon>rosids</taxon>
        <taxon>fabids</taxon>
        <taxon>Malpighiales</taxon>
        <taxon>Euphorbiaceae</taxon>
        <taxon>Crotonoideae</taxon>
        <taxon>Micrandreae</taxon>
        <taxon>Hevea</taxon>
    </lineage>
</organism>
<keyword evidence="2" id="KW-1185">Reference proteome</keyword>
<comment type="caution">
    <text evidence="1">The sequence shown here is derived from an EMBL/GenBank/DDBJ whole genome shotgun (WGS) entry which is preliminary data.</text>
</comment>
<sequence>MEEKNTFLSSSMLLKKLCKSEDRLADVMTKTLPKSRFETLWRKLGILSKSAKEEIVKQELSGLGKSQKALLADLASLISSYYQVLLVPSLRIPVHFKSSLIVEFIHIYGSWTEKDLSRLDWKAIEKIFKDEADYGGLLLGDQSLEFTRMIGIPEEDFGRVFPVYVLDLDSSTLLLLDWEIERPVVGSILQSMWGVSPTHLSWSLRHDNTLVDYTWSVGQTPFGPFSETLRDFA</sequence>
<evidence type="ECO:0000313" key="1">
    <source>
        <dbReference type="EMBL" id="KAF2309001.1"/>
    </source>
</evidence>
<evidence type="ECO:0000313" key="2">
    <source>
        <dbReference type="Proteomes" id="UP000467840"/>
    </source>
</evidence>